<evidence type="ECO:0000313" key="1">
    <source>
        <dbReference type="EMBL" id="TRM55773.1"/>
    </source>
</evidence>
<reference evidence="1 2" key="1">
    <citation type="journal article" date="2019" name="New Phytol.">
        <title>Comparative genomics reveals unique wood-decay strategies and fruiting body development in the Schizophyllaceae.</title>
        <authorList>
            <person name="Almasi E."/>
            <person name="Sahu N."/>
            <person name="Krizsan K."/>
            <person name="Balint B."/>
            <person name="Kovacs G.M."/>
            <person name="Kiss B."/>
            <person name="Cseklye J."/>
            <person name="Drula E."/>
            <person name="Henrissat B."/>
            <person name="Nagy I."/>
            <person name="Chovatia M."/>
            <person name="Adam C."/>
            <person name="LaButti K."/>
            <person name="Lipzen A."/>
            <person name="Riley R."/>
            <person name="Grigoriev I.V."/>
            <person name="Nagy L.G."/>
        </authorList>
    </citation>
    <scope>NUCLEOTIDE SEQUENCE [LARGE SCALE GENOMIC DNA]</scope>
    <source>
        <strain evidence="1 2">NL-1724</strain>
    </source>
</reference>
<protein>
    <submittedName>
        <fullName evidence="1">Uncharacterized protein</fullName>
    </submittedName>
</protein>
<sequence>MHAVYQCMSKRRRTTPLRKLRLMHISQPCIMGGGELQTGRGRREIETGNERLSLFWRSRNERSSEYLLREEATDLPLLSPLVS</sequence>
<evidence type="ECO:0000313" key="2">
    <source>
        <dbReference type="Proteomes" id="UP000320762"/>
    </source>
</evidence>
<organism evidence="1 2">
    <name type="scientific">Schizophyllum amplum</name>
    <dbReference type="NCBI Taxonomy" id="97359"/>
    <lineage>
        <taxon>Eukaryota</taxon>
        <taxon>Fungi</taxon>
        <taxon>Dikarya</taxon>
        <taxon>Basidiomycota</taxon>
        <taxon>Agaricomycotina</taxon>
        <taxon>Agaricomycetes</taxon>
        <taxon>Agaricomycetidae</taxon>
        <taxon>Agaricales</taxon>
        <taxon>Schizophyllaceae</taxon>
        <taxon>Schizophyllum</taxon>
    </lineage>
</organism>
<keyword evidence="2" id="KW-1185">Reference proteome</keyword>
<gene>
    <name evidence="1" type="ORF">BD626DRAFT_522412</name>
</gene>
<comment type="caution">
    <text evidence="1">The sequence shown here is derived from an EMBL/GenBank/DDBJ whole genome shotgun (WGS) entry which is preliminary data.</text>
</comment>
<proteinExistence type="predicted"/>
<dbReference type="EMBL" id="VDMD01000095">
    <property type="protein sequence ID" value="TRM55773.1"/>
    <property type="molecule type" value="Genomic_DNA"/>
</dbReference>
<accession>A0A550BTA8</accession>
<name>A0A550BTA8_9AGAR</name>
<dbReference type="Proteomes" id="UP000320762">
    <property type="component" value="Unassembled WGS sequence"/>
</dbReference>
<dbReference type="AlphaFoldDB" id="A0A550BTA8"/>